<evidence type="ECO:0000259" key="3">
    <source>
        <dbReference type="Pfam" id="PF02254"/>
    </source>
</evidence>
<feature type="domain" description="RCK N-terminal" evidence="3">
    <location>
        <begin position="10"/>
        <end position="122"/>
    </location>
</feature>
<dbReference type="KEGG" id="shi:Shel_04100"/>
<protein>
    <submittedName>
        <fullName evidence="4">K+ transport system, NAD-binding component</fullName>
    </submittedName>
</protein>
<dbReference type="InterPro" id="IPR050721">
    <property type="entry name" value="Trk_Ktr_HKT_K-transport"/>
</dbReference>
<evidence type="ECO:0000256" key="1">
    <source>
        <dbReference type="ARBA" id="ARBA00022538"/>
    </source>
</evidence>
<dbReference type="Gene3D" id="3.40.50.720">
    <property type="entry name" value="NAD(P)-binding Rossmann-like Domain"/>
    <property type="match status" value="1"/>
</dbReference>
<keyword evidence="5" id="KW-1185">Reference proteome</keyword>
<organism evidence="4 5">
    <name type="scientific">Slackia heliotrinireducens (strain ATCC 29202 / DSM 20476 / NCTC 11029 / RHS 1)</name>
    <name type="common">Peptococcus heliotrinreducens</name>
    <dbReference type="NCBI Taxonomy" id="471855"/>
    <lineage>
        <taxon>Bacteria</taxon>
        <taxon>Bacillati</taxon>
        <taxon>Actinomycetota</taxon>
        <taxon>Coriobacteriia</taxon>
        <taxon>Eggerthellales</taxon>
        <taxon>Eggerthellaceae</taxon>
        <taxon>Slackia</taxon>
    </lineage>
</organism>
<evidence type="ECO:0000313" key="4">
    <source>
        <dbReference type="EMBL" id="ACV21471.1"/>
    </source>
</evidence>
<name>C7N2V0_SLAHD</name>
<sequence>MSLLGGKRAVVVGCGSFGAAAAGALCRLGYKTSVIDMDVSAFNRLSPDFEGDTITGDGTSFAVLKDSGVQTASLLVCATSHDTANMLAAEVGSDVCGCANVFARINNQAIASVLENHNVEVICPHQVLVKELCVQAGFNVPVVHPRREGYIS</sequence>
<dbReference type="Proteomes" id="UP000002026">
    <property type="component" value="Chromosome"/>
</dbReference>
<evidence type="ECO:0000256" key="2">
    <source>
        <dbReference type="ARBA" id="ARBA00022958"/>
    </source>
</evidence>
<reference evidence="4 5" key="1">
    <citation type="journal article" date="2009" name="Stand. Genomic Sci.">
        <title>Complete genome sequence of Slackia heliotrinireducens type strain (RHS 1).</title>
        <authorList>
            <person name="Pukall R."/>
            <person name="Lapidus A."/>
            <person name="Nolan M."/>
            <person name="Copeland A."/>
            <person name="Glavina Del Rio T."/>
            <person name="Lucas S."/>
            <person name="Chen F."/>
            <person name="Tice H."/>
            <person name="Cheng J.F."/>
            <person name="Chertkov O."/>
            <person name="Bruce D."/>
            <person name="Goodwin L."/>
            <person name="Kuske C."/>
            <person name="Brettin T."/>
            <person name="Detter J.C."/>
            <person name="Han C."/>
            <person name="Pitluck S."/>
            <person name="Pati A."/>
            <person name="Mavrommatis K."/>
            <person name="Ivanova N."/>
            <person name="Ovchinnikova G."/>
            <person name="Chen A."/>
            <person name="Palaniappan K."/>
            <person name="Schneider S."/>
            <person name="Rohde M."/>
            <person name="Chain P."/>
            <person name="D'haeseleer P."/>
            <person name="Goker M."/>
            <person name="Bristow J."/>
            <person name="Eisen J.A."/>
            <person name="Markowitz V."/>
            <person name="Kyrpides N.C."/>
            <person name="Klenk H.P."/>
            <person name="Hugenholtz P."/>
        </authorList>
    </citation>
    <scope>NUCLEOTIDE SEQUENCE [LARGE SCALE GENOMIC DNA]</scope>
    <source>
        <strain evidence="5">ATCC 29202 / DSM 20476 / NCTC 11029 / RHS 1</strain>
    </source>
</reference>
<dbReference type="STRING" id="471855.Shel_04100"/>
<dbReference type="InterPro" id="IPR006036">
    <property type="entry name" value="K_uptake_TrkA"/>
</dbReference>
<keyword evidence="2" id="KW-0630">Potassium</keyword>
<dbReference type="EMBL" id="CP001684">
    <property type="protein sequence ID" value="ACV21471.1"/>
    <property type="molecule type" value="Genomic_DNA"/>
</dbReference>
<dbReference type="InterPro" id="IPR003148">
    <property type="entry name" value="RCK_N"/>
</dbReference>
<keyword evidence="1" id="KW-0406">Ion transport</keyword>
<dbReference type="SUPFAM" id="SSF51735">
    <property type="entry name" value="NAD(P)-binding Rossmann-fold domains"/>
    <property type="match status" value="1"/>
</dbReference>
<dbReference type="PANTHER" id="PTHR43833">
    <property type="entry name" value="POTASSIUM CHANNEL PROTEIN 2-RELATED-RELATED"/>
    <property type="match status" value="1"/>
</dbReference>
<dbReference type="HOGENOM" id="CLU_046525_4_1_11"/>
<keyword evidence="1" id="KW-0813">Transport</keyword>
<dbReference type="AlphaFoldDB" id="C7N2V0"/>
<dbReference type="Pfam" id="PF02254">
    <property type="entry name" value="TrkA_N"/>
    <property type="match status" value="1"/>
</dbReference>
<evidence type="ECO:0000313" key="5">
    <source>
        <dbReference type="Proteomes" id="UP000002026"/>
    </source>
</evidence>
<dbReference type="eggNOG" id="COG0569">
    <property type="taxonomic scope" value="Bacteria"/>
</dbReference>
<dbReference type="PANTHER" id="PTHR43833:SF8">
    <property type="entry name" value="TRK SYSTEM POTASSIUM UPTAKE PROTEIN TRKA"/>
    <property type="match status" value="1"/>
</dbReference>
<dbReference type="InterPro" id="IPR036291">
    <property type="entry name" value="NAD(P)-bd_dom_sf"/>
</dbReference>
<keyword evidence="1" id="KW-0633">Potassium transport</keyword>
<dbReference type="GO" id="GO:0005886">
    <property type="term" value="C:plasma membrane"/>
    <property type="evidence" value="ECO:0007669"/>
    <property type="project" value="InterPro"/>
</dbReference>
<proteinExistence type="predicted"/>
<dbReference type="PRINTS" id="PR00335">
    <property type="entry name" value="KUPTAKETRKA"/>
</dbReference>
<gene>
    <name evidence="4" type="ordered locus">Shel_04100</name>
</gene>
<dbReference type="RefSeq" id="WP_012797578.1">
    <property type="nucleotide sequence ID" value="NC_013165.1"/>
</dbReference>
<dbReference type="GO" id="GO:0015079">
    <property type="term" value="F:potassium ion transmembrane transporter activity"/>
    <property type="evidence" value="ECO:0007669"/>
    <property type="project" value="InterPro"/>
</dbReference>
<accession>C7N2V0</accession>